<feature type="transmembrane region" description="Helical" evidence="1">
    <location>
        <begin position="224"/>
        <end position="245"/>
    </location>
</feature>
<reference evidence="2 3" key="1">
    <citation type="submission" date="2019-04" db="EMBL/GenBank/DDBJ databases">
        <title>Microbes associate with the intestines of laboratory mice.</title>
        <authorList>
            <person name="Navarre W."/>
            <person name="Wong E."/>
            <person name="Huang K."/>
            <person name="Tropini C."/>
            <person name="Ng K."/>
            <person name="Yu B."/>
        </authorList>
    </citation>
    <scope>NUCLEOTIDE SEQUENCE [LARGE SCALE GENOMIC DNA]</scope>
    <source>
        <strain evidence="2 3">NM50_B9-20</strain>
    </source>
</reference>
<organism evidence="2 3">
    <name type="scientific">Clostridium sartagoforme</name>
    <dbReference type="NCBI Taxonomy" id="84031"/>
    <lineage>
        <taxon>Bacteria</taxon>
        <taxon>Bacillati</taxon>
        <taxon>Bacillota</taxon>
        <taxon>Clostridia</taxon>
        <taxon>Eubacteriales</taxon>
        <taxon>Clostridiaceae</taxon>
        <taxon>Clostridium</taxon>
    </lineage>
</organism>
<feature type="transmembrane region" description="Helical" evidence="1">
    <location>
        <begin position="151"/>
        <end position="173"/>
    </location>
</feature>
<proteinExistence type="predicted"/>
<dbReference type="EMBL" id="SRYR01000013">
    <property type="protein sequence ID" value="TGY40465.1"/>
    <property type="molecule type" value="Genomic_DNA"/>
</dbReference>
<feature type="transmembrane region" description="Helical" evidence="1">
    <location>
        <begin position="43"/>
        <end position="61"/>
    </location>
</feature>
<feature type="transmembrane region" description="Helical" evidence="1">
    <location>
        <begin position="81"/>
        <end position="103"/>
    </location>
</feature>
<dbReference type="Proteomes" id="UP000306888">
    <property type="component" value="Unassembled WGS sequence"/>
</dbReference>
<sequence length="251" mass="27931">MKIKSVFKYSLTNMVKSIGAFYGIFISVCILLIILANSSGGTVSSSGVELSSAIFIFIAGLNSFKENFYFMKSNNVSRRDFLYGTILSMIPIAFGMSFIDVIINRIQNIFISSPTNYDMIYGNMRTLGIMTEVNKGIWVQNNSIETLLNTFLFQGVVYAFAFALGFVITILYYKSNKLTKVIISVAPVALIVLLNLIIDIYPGILSGGIKFIQFIFGWNTLNPYAAILTFIISFISLSLIARLLTKKVVLK</sequence>
<name>A0A4S2DFH8_9CLOT</name>
<keyword evidence="1" id="KW-1133">Transmembrane helix</keyword>
<comment type="caution">
    <text evidence="2">The sequence shown here is derived from an EMBL/GenBank/DDBJ whole genome shotgun (WGS) entry which is preliminary data.</text>
</comment>
<gene>
    <name evidence="2" type="ORF">E5347_15145</name>
</gene>
<evidence type="ECO:0000313" key="3">
    <source>
        <dbReference type="Proteomes" id="UP000306888"/>
    </source>
</evidence>
<feature type="transmembrane region" description="Helical" evidence="1">
    <location>
        <begin position="185"/>
        <end position="204"/>
    </location>
</feature>
<evidence type="ECO:0000256" key="1">
    <source>
        <dbReference type="SAM" id="Phobius"/>
    </source>
</evidence>
<accession>A0A4S2DFH8</accession>
<feature type="transmembrane region" description="Helical" evidence="1">
    <location>
        <begin position="20"/>
        <end position="37"/>
    </location>
</feature>
<dbReference type="AlphaFoldDB" id="A0A4S2DFH8"/>
<keyword evidence="1" id="KW-0472">Membrane</keyword>
<keyword evidence="3" id="KW-1185">Reference proteome</keyword>
<evidence type="ECO:0000313" key="2">
    <source>
        <dbReference type="EMBL" id="TGY40465.1"/>
    </source>
</evidence>
<dbReference type="RefSeq" id="WP_136008065.1">
    <property type="nucleotide sequence ID" value="NZ_SRYR01000013.1"/>
</dbReference>
<dbReference type="OrthoDB" id="1852297at2"/>
<keyword evidence="1" id="KW-0812">Transmembrane</keyword>
<protein>
    <submittedName>
        <fullName evidence="2">Uncharacterized protein</fullName>
    </submittedName>
</protein>